<evidence type="ECO:0000313" key="1">
    <source>
        <dbReference type="EMBL" id="VEJ30890.1"/>
    </source>
</evidence>
<protein>
    <submittedName>
        <fullName evidence="1">Uncharacterized protein</fullName>
    </submittedName>
</protein>
<proteinExistence type="predicted"/>
<sequence>MLIRDLIPELDDEKFQQLVSNVSNTLSVEKFGAHSGSESIVRLSAPASMTLGRPLSLSCFTHFLQTL</sequence>
<reference evidence="1 2" key="1">
    <citation type="submission" date="2018-12" db="EMBL/GenBank/DDBJ databases">
        <authorList>
            <consortium name="Pathogen Informatics"/>
        </authorList>
    </citation>
    <scope>NUCLEOTIDE SEQUENCE [LARGE SCALE GENOMIC DNA]</scope>
    <source>
        <strain evidence="1 2">NCTC10918</strain>
    </source>
</reference>
<organism evidence="1 2">
    <name type="scientific">Rothia dentocariosa</name>
    <dbReference type="NCBI Taxonomy" id="2047"/>
    <lineage>
        <taxon>Bacteria</taxon>
        <taxon>Bacillati</taxon>
        <taxon>Actinomycetota</taxon>
        <taxon>Actinomycetes</taxon>
        <taxon>Micrococcales</taxon>
        <taxon>Micrococcaceae</taxon>
        <taxon>Rothia</taxon>
    </lineage>
</organism>
<dbReference type="EMBL" id="LR134521">
    <property type="protein sequence ID" value="VEJ30890.1"/>
    <property type="molecule type" value="Genomic_DNA"/>
</dbReference>
<dbReference type="Proteomes" id="UP000270988">
    <property type="component" value="Chromosome"/>
</dbReference>
<evidence type="ECO:0000313" key="2">
    <source>
        <dbReference type="Proteomes" id="UP000270988"/>
    </source>
</evidence>
<name>A0A3S4Y5G7_9MICC</name>
<gene>
    <name evidence="1" type="ORF">NCTC10918_02182</name>
</gene>
<accession>A0A3S4Y5G7</accession>
<dbReference type="AlphaFoldDB" id="A0A3S4Y5G7"/>